<feature type="compositionally biased region" description="Basic and acidic residues" evidence="3">
    <location>
        <begin position="422"/>
        <end position="441"/>
    </location>
</feature>
<evidence type="ECO:0000313" key="4">
    <source>
        <dbReference type="EMBL" id="EPS61993.1"/>
    </source>
</evidence>
<evidence type="ECO:0000256" key="3">
    <source>
        <dbReference type="SAM" id="MobiDB-lite"/>
    </source>
</evidence>
<dbReference type="EMBL" id="AUSU01006461">
    <property type="protein sequence ID" value="EPS61993.1"/>
    <property type="molecule type" value="Genomic_DNA"/>
</dbReference>
<keyword evidence="1" id="KW-0489">Methyltransferase</keyword>
<evidence type="ECO:0000256" key="1">
    <source>
        <dbReference type="ARBA" id="ARBA00022603"/>
    </source>
</evidence>
<dbReference type="SUPFAM" id="SSF53335">
    <property type="entry name" value="S-adenosyl-L-methionine-dependent methyltransferases"/>
    <property type="match status" value="1"/>
</dbReference>
<evidence type="ECO:0000256" key="2">
    <source>
        <dbReference type="ARBA" id="ARBA00022679"/>
    </source>
</evidence>
<gene>
    <name evidence="4" type="ORF">M569_12800</name>
</gene>
<sequence length="961" mass="106338">MQHGNAERISQLECDLESRFQWIESRLEAWREPPQAPAAHPPQPASHPMGEGVHVHACAIDPAAALHSTARGGGVHGEGGARFARLSPAAPEVPQFVPQGGGKGGFFVRPGSDVFDTEGSGVASEMGEFDRSTGVGIRAIGVIPSMLKPVLTEMLKSQPKKIFSGHPEDFPAWKRGWEAFIETLKASAGGAIIPDKAMLRILEGWLDDASQKILQAKLEMNPEVSYQEFMTQLCTEFDFVRHRGDRNRWRTIKLQWEGENLQVAEWRRFKATLQESLVGVEEPPEKEMREYLLQQLPRKTREAVVKKEIERSTHQQWVSVYFPPNVNRGSAVETLGEELGLRIRDNTQGNEPLVVNCLNESLVEKALSLDGAIFNNPGGHPGGKISVQRVKSMPLGVKELMAMVDALVWGEYEVQRMAPAVQEEKPKENHPPWKFQREKTPVRVVANNSPNRGRPSSPRDFPSGGKGGKGGKGGDSRAPSPSQKRPQTPMKQRPAAISRDPSPQPQGKSPPQEAPEPKGPAQSSKAKPAAHQKPNRDCGIMHQDRLNPQPPNRSSGTISPNCRRDPSYNLYSVLGAHAKKSAKSPRVKPQITPNPKGNAIQPEGNVNLPRYKREDYTIRQDRLREAIQALEVETPRVDAFASPENSRCPLHWDLLSQVVEKLEEDQATALLLCPEWKTAPWWEKAQKMAGVASLRMTRGDWDLPDGEYGLLADEKLVVPDCTALIDTGAEICVLKKGLVPPEILSPAKKPLRLVGANERRLEGGDKEVTLLMCLWATNQATQKKIQLRIPTTFYVADIKDPLILSYAWCQGRGVDILPRKHGLVCKRKGEEFWVEGLRSTKVADSTSVNAVKAEGKNKLALDLFSGTGSTSLVLQKAGFTVTSVDVDPRAEATFCADILEWDYKQFPPGHFALIAASPPCTEFSRAKTVGTRNLELAGSLVLKTLEIIQYFQPPRWWLETP</sequence>
<dbReference type="Proteomes" id="UP000015453">
    <property type="component" value="Unassembled WGS sequence"/>
</dbReference>
<organism evidence="4 5">
    <name type="scientific">Genlisea aurea</name>
    <dbReference type="NCBI Taxonomy" id="192259"/>
    <lineage>
        <taxon>Eukaryota</taxon>
        <taxon>Viridiplantae</taxon>
        <taxon>Streptophyta</taxon>
        <taxon>Embryophyta</taxon>
        <taxon>Tracheophyta</taxon>
        <taxon>Spermatophyta</taxon>
        <taxon>Magnoliopsida</taxon>
        <taxon>eudicotyledons</taxon>
        <taxon>Gunneridae</taxon>
        <taxon>Pentapetalae</taxon>
        <taxon>asterids</taxon>
        <taxon>lamiids</taxon>
        <taxon>Lamiales</taxon>
        <taxon>Lentibulariaceae</taxon>
        <taxon>Genlisea</taxon>
    </lineage>
</organism>
<dbReference type="AlphaFoldDB" id="S8DGR0"/>
<name>S8DGR0_9LAMI</name>
<dbReference type="Pfam" id="PF00145">
    <property type="entry name" value="DNA_methylase"/>
    <property type="match status" value="1"/>
</dbReference>
<keyword evidence="5" id="KW-1185">Reference proteome</keyword>
<protein>
    <submittedName>
        <fullName evidence="4">Uncharacterized protein</fullName>
    </submittedName>
</protein>
<feature type="compositionally biased region" description="Gly residues" evidence="3">
    <location>
        <begin position="464"/>
        <end position="473"/>
    </location>
</feature>
<reference evidence="4 5" key="1">
    <citation type="journal article" date="2013" name="BMC Genomics">
        <title>The miniature genome of a carnivorous plant Genlisea aurea contains a low number of genes and short non-coding sequences.</title>
        <authorList>
            <person name="Leushkin E.V."/>
            <person name="Sutormin R.A."/>
            <person name="Nabieva E.R."/>
            <person name="Penin A.A."/>
            <person name="Kondrashov A.S."/>
            <person name="Logacheva M.D."/>
        </authorList>
    </citation>
    <scope>NUCLEOTIDE SEQUENCE [LARGE SCALE GENOMIC DNA]</scope>
</reference>
<dbReference type="InterPro" id="IPR001525">
    <property type="entry name" value="C5_MeTfrase"/>
</dbReference>
<dbReference type="GO" id="GO:0032259">
    <property type="term" value="P:methylation"/>
    <property type="evidence" value="ECO:0007669"/>
    <property type="project" value="UniProtKB-KW"/>
</dbReference>
<feature type="region of interest" description="Disordered" evidence="3">
    <location>
        <begin position="578"/>
        <end position="606"/>
    </location>
</feature>
<dbReference type="Gene3D" id="3.40.50.150">
    <property type="entry name" value="Vaccinia Virus protein VP39"/>
    <property type="match status" value="1"/>
</dbReference>
<comment type="caution">
    <text evidence="4">The sequence shown here is derived from an EMBL/GenBank/DDBJ whole genome shotgun (WGS) entry which is preliminary data.</text>
</comment>
<evidence type="ECO:0000313" key="5">
    <source>
        <dbReference type="Proteomes" id="UP000015453"/>
    </source>
</evidence>
<feature type="compositionally biased region" description="Polar residues" evidence="3">
    <location>
        <begin position="479"/>
        <end position="490"/>
    </location>
</feature>
<accession>S8DGR0</accession>
<feature type="non-terminal residue" evidence="4">
    <location>
        <position position="961"/>
    </location>
</feature>
<feature type="region of interest" description="Disordered" evidence="3">
    <location>
        <begin position="421"/>
        <end position="564"/>
    </location>
</feature>
<dbReference type="InterPro" id="IPR029063">
    <property type="entry name" value="SAM-dependent_MTases_sf"/>
</dbReference>
<proteinExistence type="predicted"/>
<keyword evidence="2" id="KW-0808">Transferase</keyword>
<dbReference type="GO" id="GO:0008168">
    <property type="term" value="F:methyltransferase activity"/>
    <property type="evidence" value="ECO:0007669"/>
    <property type="project" value="UniProtKB-KW"/>
</dbReference>
<dbReference type="OrthoDB" id="406014at2759"/>